<dbReference type="UniPathway" id="UPA00916">
    <property type="reaction ID" value="UER00889"/>
</dbReference>
<evidence type="ECO:0000256" key="4">
    <source>
        <dbReference type="HAMAP-Rule" id="MF_01987"/>
    </source>
</evidence>
<feature type="binding site" evidence="4">
    <location>
        <begin position="23"/>
        <end position="25"/>
    </location>
    <ligand>
        <name>substrate</name>
    </ligand>
</feature>
<dbReference type="InterPro" id="IPR011877">
    <property type="entry name" value="Ribokinase"/>
</dbReference>
<feature type="binding site" evidence="4">
    <location>
        <begin position="267"/>
        <end position="268"/>
    </location>
    <ligand>
        <name>ATP</name>
        <dbReference type="ChEBI" id="CHEBI:30616"/>
    </ligand>
</feature>
<dbReference type="Gene3D" id="3.40.1190.20">
    <property type="match status" value="1"/>
</dbReference>
<evidence type="ECO:0000256" key="3">
    <source>
        <dbReference type="ARBA" id="ARBA00022777"/>
    </source>
</evidence>
<dbReference type="GO" id="GO:0005829">
    <property type="term" value="C:cytosol"/>
    <property type="evidence" value="ECO:0007669"/>
    <property type="project" value="TreeGrafter"/>
</dbReference>
<comment type="subcellular location">
    <subcellularLocation>
        <location evidence="4">Cytoplasm</location>
    </subcellularLocation>
</comment>
<comment type="activity regulation">
    <text evidence="4">Activated by a monovalent cation that binds near, but not in, the active site. The most likely occupant of the site in vivo is potassium. Ion binding induces a conformational change that may alter substrate affinity.</text>
</comment>
<dbReference type="GO" id="GO:0046872">
    <property type="term" value="F:metal ion binding"/>
    <property type="evidence" value="ECO:0007669"/>
    <property type="project" value="UniProtKB-KW"/>
</dbReference>
<keyword evidence="4" id="KW-0460">Magnesium</keyword>
<comment type="similarity">
    <text evidence="4">Belongs to the carbohydrate kinase PfkB family. Ribokinase subfamily.</text>
</comment>
<feature type="binding site" evidence="4">
    <location>
        <position position="301"/>
    </location>
    <ligand>
        <name>K(+)</name>
        <dbReference type="ChEBI" id="CHEBI:29103"/>
    </ligand>
</feature>
<evidence type="ECO:0000259" key="5">
    <source>
        <dbReference type="Pfam" id="PF00294"/>
    </source>
</evidence>
<reference evidence="6 7" key="1">
    <citation type="submission" date="2021-03" db="EMBL/GenBank/DDBJ databases">
        <title>Haloterrigena longa sp. nov. and Haloterrigena limicola sp. nov., extremely halophilic archaea isolated from a salt lake.</title>
        <authorList>
            <person name="Henglin C."/>
        </authorList>
    </citation>
    <scope>NUCLEOTIDE SEQUENCE [LARGE SCALE GENOMIC DNA]</scope>
    <source>
        <strain evidence="6 7">KZCA68</strain>
    </source>
</reference>
<comment type="subunit">
    <text evidence="4">Homodimer.</text>
</comment>
<keyword evidence="4" id="KW-0067">ATP-binding</keyword>
<dbReference type="PANTHER" id="PTHR10584:SF166">
    <property type="entry name" value="RIBOKINASE"/>
    <property type="match status" value="1"/>
</dbReference>
<feature type="binding site" evidence="4">
    <location>
        <begin position="64"/>
        <end position="68"/>
    </location>
    <ligand>
        <name>substrate</name>
    </ligand>
</feature>
<dbReference type="HAMAP" id="MF_01987">
    <property type="entry name" value="Ribokinase"/>
    <property type="match status" value="1"/>
</dbReference>
<evidence type="ECO:0000313" key="7">
    <source>
        <dbReference type="Proteomes" id="UP000663203"/>
    </source>
</evidence>
<dbReference type="GO" id="GO:0019303">
    <property type="term" value="P:D-ribose catabolic process"/>
    <property type="evidence" value="ECO:0007669"/>
    <property type="project" value="UniProtKB-UniRule"/>
</dbReference>
<dbReference type="SUPFAM" id="SSF53613">
    <property type="entry name" value="Ribokinase-like"/>
    <property type="match status" value="1"/>
</dbReference>
<accession>A0A8A2VFF1</accession>
<comment type="catalytic activity">
    <reaction evidence="4">
        <text>D-ribose + ATP = D-ribose 5-phosphate + ADP + H(+)</text>
        <dbReference type="Rhea" id="RHEA:13697"/>
        <dbReference type="ChEBI" id="CHEBI:15378"/>
        <dbReference type="ChEBI" id="CHEBI:30616"/>
        <dbReference type="ChEBI" id="CHEBI:47013"/>
        <dbReference type="ChEBI" id="CHEBI:78346"/>
        <dbReference type="ChEBI" id="CHEBI:456216"/>
        <dbReference type="EC" id="2.7.1.15"/>
    </reaction>
</comment>
<keyword evidence="4" id="KW-0630">Potassium</keyword>
<dbReference type="EC" id="2.7.1.15" evidence="4"/>
<comment type="similarity">
    <text evidence="1">Belongs to the carbohydrate kinase pfkB family.</text>
</comment>
<evidence type="ECO:0000313" key="6">
    <source>
        <dbReference type="EMBL" id="QSX00242.1"/>
    </source>
</evidence>
<feature type="binding site" evidence="4">
    <location>
        <position position="164"/>
    </location>
    <ligand>
        <name>substrate</name>
    </ligand>
</feature>
<keyword evidence="4" id="KW-0479">Metal-binding</keyword>
<keyword evidence="2 4" id="KW-0808">Transferase</keyword>
<comment type="cofactor">
    <cofactor evidence="4">
        <name>Mg(2+)</name>
        <dbReference type="ChEBI" id="CHEBI:18420"/>
    </cofactor>
    <text evidence="4">Requires a divalent cation, most likely magnesium in vivo, as an electrophilic catalyst to aid phosphoryl group transfer. It is the chelate of the metal and the nucleotide that is the actual substrate.</text>
</comment>
<dbReference type="AlphaFoldDB" id="A0A8A2VFF1"/>
<proteinExistence type="inferred from homology"/>
<dbReference type="EMBL" id="CP071462">
    <property type="protein sequence ID" value="QSX00242.1"/>
    <property type="molecule type" value="Genomic_DNA"/>
</dbReference>
<organism evidence="6 7">
    <name type="scientific">Haloterrigena alkaliphila</name>
    <dbReference type="NCBI Taxonomy" id="2816475"/>
    <lineage>
        <taxon>Archaea</taxon>
        <taxon>Methanobacteriati</taxon>
        <taxon>Methanobacteriota</taxon>
        <taxon>Stenosarchaea group</taxon>
        <taxon>Halobacteria</taxon>
        <taxon>Halobacteriales</taxon>
        <taxon>Natrialbaceae</taxon>
        <taxon>Haloterrigena</taxon>
    </lineage>
</organism>
<dbReference type="GO" id="GO:0004747">
    <property type="term" value="F:ribokinase activity"/>
    <property type="evidence" value="ECO:0007669"/>
    <property type="project" value="UniProtKB-UniRule"/>
</dbReference>
<gene>
    <name evidence="4" type="primary">rbsK</name>
    <name evidence="6" type="ORF">J0X25_04555</name>
</gene>
<feature type="binding site" evidence="4">
    <location>
        <position position="298"/>
    </location>
    <ligand>
        <name>K(+)</name>
        <dbReference type="ChEBI" id="CHEBI:29103"/>
    </ligand>
</feature>
<dbReference type="InterPro" id="IPR011611">
    <property type="entry name" value="PfkB_dom"/>
</dbReference>
<dbReference type="PANTHER" id="PTHR10584">
    <property type="entry name" value="SUGAR KINASE"/>
    <property type="match status" value="1"/>
</dbReference>
<sequence length="331" mass="34404">MPDVVSLGSVNVDRTWYLPAERIRDLEARSYWFPAAGETVRVEGSPDLPAGVLEDARYRTAVGGKGSNQAVAAARAGADAAFLGCVGRDEAEYGVRETLAERGVAVDDAATVDRETGKAYVFVDDGGESWIAIVGGANDAVDEGYVDRVLERIRAADALLLQNEIPVATTDAVLERLEARGSGAERPTVVINPAPADGAAPLLARSAVDVVVVNEAEYAALESCLADIEATVVRTRGPDDVLVENAGGVTGRVTPPTVDAVDATGAGDAFCGYLATLLGDGEGLERAVEVATVAGSLTTETEGVQGAIPDREAVERARSLDFEPGDCETDE</sequence>
<keyword evidence="4" id="KW-0547">Nucleotide-binding</keyword>
<feature type="binding site" evidence="4">
    <location>
        <position position="262"/>
    </location>
    <ligand>
        <name>K(+)</name>
        <dbReference type="ChEBI" id="CHEBI:29103"/>
    </ligand>
</feature>
<dbReference type="GeneID" id="63186550"/>
<comment type="pathway">
    <text evidence="4">Carbohydrate metabolism; D-ribose degradation; D-ribose 5-phosphate from beta-D-ribopyranose: step 2/2.</text>
</comment>
<dbReference type="RefSeq" id="WP_207289962.1">
    <property type="nucleotide sequence ID" value="NZ_CP071462.1"/>
</dbReference>
<keyword evidence="4" id="KW-0963">Cytoplasm</keyword>
<comment type="function">
    <text evidence="4">Catalyzes the phosphorylation of ribose at O-5 in a reaction requiring ATP and magnesium. The resulting D-ribose-5-phosphate can then be used either for sythesis of nucleotides, histidine, and tryptophan, or as a component of the pentose phosphate pathway.</text>
</comment>
<feature type="binding site" evidence="4">
    <location>
        <position position="264"/>
    </location>
    <ligand>
        <name>K(+)</name>
        <dbReference type="ChEBI" id="CHEBI:29103"/>
    </ligand>
</feature>
<dbReference type="Pfam" id="PF00294">
    <property type="entry name" value="PfkB"/>
    <property type="match status" value="1"/>
</dbReference>
<keyword evidence="4" id="KW-0119">Carbohydrate metabolism</keyword>
<protein>
    <recommendedName>
        <fullName evidence="4">Ribokinase</fullName>
        <shortName evidence="4">RK</shortName>
        <ecNumber evidence="4">2.7.1.15</ecNumber>
    </recommendedName>
</protein>
<keyword evidence="7" id="KW-1185">Reference proteome</keyword>
<comment type="caution">
    <text evidence="4">Lacks conserved residue(s) required for the propagation of feature annotation.</text>
</comment>
<feature type="active site" description="Proton acceptor" evidence="4">
    <location>
        <position position="268"/>
    </location>
</feature>
<dbReference type="InterPro" id="IPR029056">
    <property type="entry name" value="Ribokinase-like"/>
</dbReference>
<feature type="domain" description="Carbohydrate kinase PfkB" evidence="5">
    <location>
        <begin position="52"/>
        <end position="310"/>
    </location>
</feature>
<feature type="binding site" evidence="4">
    <location>
        <position position="214"/>
    </location>
    <ligand>
        <name>ATP</name>
        <dbReference type="ChEBI" id="CHEBI:30616"/>
    </ligand>
</feature>
<feature type="binding site" evidence="4">
    <location>
        <position position="303"/>
    </location>
    <ligand>
        <name>K(+)</name>
        <dbReference type="ChEBI" id="CHEBI:29103"/>
    </ligand>
</feature>
<dbReference type="KEGG" id="hakz:J0X25_04555"/>
<name>A0A8A2VFF1_9EURY</name>
<evidence type="ECO:0000256" key="1">
    <source>
        <dbReference type="ARBA" id="ARBA00005380"/>
    </source>
</evidence>
<evidence type="ECO:0000256" key="2">
    <source>
        <dbReference type="ARBA" id="ARBA00022679"/>
    </source>
</evidence>
<feature type="binding site" evidence="4">
    <location>
        <position position="268"/>
    </location>
    <ligand>
        <name>substrate</name>
    </ligand>
</feature>
<keyword evidence="3 4" id="KW-0418">Kinase</keyword>
<dbReference type="GO" id="GO:0005524">
    <property type="term" value="F:ATP binding"/>
    <property type="evidence" value="ECO:0007669"/>
    <property type="project" value="UniProtKB-UniRule"/>
</dbReference>
<dbReference type="Proteomes" id="UP000663203">
    <property type="component" value="Chromosome"/>
</dbReference>